<feature type="transmembrane region" description="Helical" evidence="2">
    <location>
        <begin position="21"/>
        <end position="42"/>
    </location>
</feature>
<reference evidence="3 4" key="1">
    <citation type="submission" date="2014-03" db="EMBL/GenBank/DDBJ databases">
        <title>Sequencing and Comparison of Genomes and Transcriptome Profiles of Human Ehrlichiosis Agents.</title>
        <authorList>
            <person name="Lin M."/>
            <person name="Daugherty S.C."/>
            <person name="Nagaraj S."/>
            <person name="Cheng Z."/>
            <person name="Xiong Q."/>
            <person name="Lin F.-Y."/>
            <person name="Sengamalay N."/>
            <person name="Ott S."/>
            <person name="Godinez A."/>
            <person name="Tallon L.J."/>
            <person name="Sadzewicz L."/>
            <person name="Fraser C.M."/>
            <person name="Dunning Hotopp J.C."/>
            <person name="Rikihisa Y."/>
        </authorList>
    </citation>
    <scope>NUCLEOTIDE SEQUENCE [LARGE SCALE GENOMIC DNA]</scope>
    <source>
        <strain evidence="3 4">Oregon</strain>
    </source>
</reference>
<keyword evidence="2" id="KW-0472">Membrane</keyword>
<feature type="region of interest" description="Disordered" evidence="1">
    <location>
        <begin position="112"/>
        <end position="152"/>
    </location>
</feature>
<dbReference type="EMBL" id="CP007481">
    <property type="protein sequence ID" value="AHX11074.1"/>
    <property type="molecule type" value="Genomic_DNA"/>
</dbReference>
<dbReference type="AlphaFoldDB" id="X5HJ41"/>
<keyword evidence="4" id="KW-1185">Reference proteome</keyword>
<dbReference type="STRING" id="1286528.NHE_0104"/>
<evidence type="ECO:0000313" key="4">
    <source>
        <dbReference type="Proteomes" id="UP000023755"/>
    </source>
</evidence>
<sequence length="152" mass="15884">MNGSNNSFPFDLSNNGAATDAGSGVTAGLFIALIILLVAVVNRVIGAGHGNRGCEQLVNGCVNDYEECIWECQDNCRQSSQDDSDPTGSAHVRNTQAGGEGDLQLEMVFMHVADGGHGENEESEEGANPPSSAIESVCVSDGGVQKEQKELN</sequence>
<proteinExistence type="predicted"/>
<dbReference type="Proteomes" id="UP000023755">
    <property type="component" value="Chromosome"/>
</dbReference>
<name>X5HJ41_9RICK</name>
<feature type="region of interest" description="Disordered" evidence="1">
    <location>
        <begin position="76"/>
        <end position="100"/>
    </location>
</feature>
<keyword evidence="2" id="KW-0812">Transmembrane</keyword>
<dbReference type="KEGG" id="nhm:NHE_0104"/>
<dbReference type="RefSeq" id="WP_038558803.1">
    <property type="nucleotide sequence ID" value="NZ_CP007481.1"/>
</dbReference>
<organism evidence="3 4">
    <name type="scientific">Neorickettsia helminthoeca str. Oregon</name>
    <dbReference type="NCBI Taxonomy" id="1286528"/>
    <lineage>
        <taxon>Bacteria</taxon>
        <taxon>Pseudomonadati</taxon>
        <taxon>Pseudomonadota</taxon>
        <taxon>Alphaproteobacteria</taxon>
        <taxon>Rickettsiales</taxon>
        <taxon>Anaplasmataceae</taxon>
        <taxon>Neorickettsia</taxon>
    </lineage>
</organism>
<gene>
    <name evidence="3" type="ORF">NHE_0104</name>
</gene>
<evidence type="ECO:0000256" key="2">
    <source>
        <dbReference type="SAM" id="Phobius"/>
    </source>
</evidence>
<evidence type="ECO:0000313" key="3">
    <source>
        <dbReference type="EMBL" id="AHX11074.1"/>
    </source>
</evidence>
<evidence type="ECO:0000256" key="1">
    <source>
        <dbReference type="SAM" id="MobiDB-lite"/>
    </source>
</evidence>
<accession>X5HJ41</accession>
<dbReference type="HOGENOM" id="CLU_1720392_0_0_5"/>
<protein>
    <submittedName>
        <fullName evidence="3">Uncharacterized protein</fullName>
    </submittedName>
</protein>
<keyword evidence="2" id="KW-1133">Transmembrane helix</keyword>